<comment type="caution">
    <text evidence="1">The sequence shown here is derived from an EMBL/GenBank/DDBJ whole genome shotgun (WGS) entry which is preliminary data.</text>
</comment>
<dbReference type="Proteomes" id="UP000828941">
    <property type="component" value="Chromosome 8"/>
</dbReference>
<accession>A0ACB9MXN1</accession>
<evidence type="ECO:0000313" key="1">
    <source>
        <dbReference type="EMBL" id="KAI4328224.1"/>
    </source>
</evidence>
<sequence>MSCEGPVYAAMFNPLGIVIALGLGVAFLGEALYLGSMVGAAIIVAGFYAVIWGKLQEEKMVNQKIECCNCVSSSGAAPLLQNRSMEV</sequence>
<evidence type="ECO:0000313" key="2">
    <source>
        <dbReference type="Proteomes" id="UP000828941"/>
    </source>
</evidence>
<gene>
    <name evidence="1" type="ORF">L6164_020597</name>
</gene>
<keyword evidence="2" id="KW-1185">Reference proteome</keyword>
<proteinExistence type="predicted"/>
<organism evidence="1 2">
    <name type="scientific">Bauhinia variegata</name>
    <name type="common">Purple orchid tree</name>
    <name type="synonym">Phanera variegata</name>
    <dbReference type="NCBI Taxonomy" id="167791"/>
    <lineage>
        <taxon>Eukaryota</taxon>
        <taxon>Viridiplantae</taxon>
        <taxon>Streptophyta</taxon>
        <taxon>Embryophyta</taxon>
        <taxon>Tracheophyta</taxon>
        <taxon>Spermatophyta</taxon>
        <taxon>Magnoliopsida</taxon>
        <taxon>eudicotyledons</taxon>
        <taxon>Gunneridae</taxon>
        <taxon>Pentapetalae</taxon>
        <taxon>rosids</taxon>
        <taxon>fabids</taxon>
        <taxon>Fabales</taxon>
        <taxon>Fabaceae</taxon>
        <taxon>Cercidoideae</taxon>
        <taxon>Cercideae</taxon>
        <taxon>Bauhiniinae</taxon>
        <taxon>Bauhinia</taxon>
    </lineage>
</organism>
<dbReference type="EMBL" id="CM039433">
    <property type="protein sequence ID" value="KAI4328224.1"/>
    <property type="molecule type" value="Genomic_DNA"/>
</dbReference>
<name>A0ACB9MXN1_BAUVA</name>
<protein>
    <submittedName>
        <fullName evidence="1">Uncharacterized protein</fullName>
    </submittedName>
</protein>
<reference evidence="1 2" key="1">
    <citation type="journal article" date="2022" name="DNA Res.">
        <title>Chromosomal-level genome assembly of the orchid tree Bauhinia variegata (Leguminosae; Cercidoideae) supports the allotetraploid origin hypothesis of Bauhinia.</title>
        <authorList>
            <person name="Zhong Y."/>
            <person name="Chen Y."/>
            <person name="Zheng D."/>
            <person name="Pang J."/>
            <person name="Liu Y."/>
            <person name="Luo S."/>
            <person name="Meng S."/>
            <person name="Qian L."/>
            <person name="Wei D."/>
            <person name="Dai S."/>
            <person name="Zhou R."/>
        </authorList>
    </citation>
    <scope>NUCLEOTIDE SEQUENCE [LARGE SCALE GENOMIC DNA]</scope>
    <source>
        <strain evidence="1">BV-YZ2020</strain>
    </source>
</reference>